<dbReference type="AlphaFoldDB" id="A0A926HWB3"/>
<evidence type="ECO:0000256" key="18">
    <source>
        <dbReference type="PIRSR" id="PIRSR006135-1"/>
    </source>
</evidence>
<dbReference type="GO" id="GO:0043752">
    <property type="term" value="F:adenosylcobinamide kinase activity"/>
    <property type="evidence" value="ECO:0007669"/>
    <property type="project" value="UniProtKB-EC"/>
</dbReference>
<reference evidence="21" key="1">
    <citation type="submission" date="2020-08" db="EMBL/GenBank/DDBJ databases">
        <title>Genome public.</title>
        <authorList>
            <person name="Liu C."/>
            <person name="Sun Q."/>
        </authorList>
    </citation>
    <scope>NUCLEOTIDE SEQUENCE</scope>
    <source>
        <strain evidence="21">NSJ-32</strain>
    </source>
</reference>
<protein>
    <recommendedName>
        <fullName evidence="16">Adenosylcobinamide kinase</fullName>
        <ecNumber evidence="8">2.7.1.156</ecNumber>
        <ecNumber evidence="9">2.7.7.62</ecNumber>
    </recommendedName>
    <alternativeName>
        <fullName evidence="17">Adenosylcobinamide-phosphate guanylyltransferase</fullName>
    </alternativeName>
</protein>
<evidence type="ECO:0000256" key="5">
    <source>
        <dbReference type="ARBA" id="ARBA00004692"/>
    </source>
</evidence>
<dbReference type="RefSeq" id="WP_177719352.1">
    <property type="nucleotide sequence ID" value="NZ_JACRSQ010000003.1"/>
</dbReference>
<evidence type="ECO:0000256" key="3">
    <source>
        <dbReference type="ARBA" id="ARBA00001522"/>
    </source>
</evidence>
<comment type="catalytic activity">
    <reaction evidence="2">
        <text>adenosylcob(III)inamide phosphate + GTP + H(+) = adenosylcob(III)inamide-GDP + diphosphate</text>
        <dbReference type="Rhea" id="RHEA:22712"/>
        <dbReference type="ChEBI" id="CHEBI:15378"/>
        <dbReference type="ChEBI" id="CHEBI:33019"/>
        <dbReference type="ChEBI" id="CHEBI:37565"/>
        <dbReference type="ChEBI" id="CHEBI:58502"/>
        <dbReference type="ChEBI" id="CHEBI:60487"/>
        <dbReference type="EC" id="2.7.7.62"/>
    </reaction>
</comment>
<evidence type="ECO:0000256" key="19">
    <source>
        <dbReference type="PIRSR" id="PIRSR006135-2"/>
    </source>
</evidence>
<evidence type="ECO:0000256" key="16">
    <source>
        <dbReference type="ARBA" id="ARBA00029570"/>
    </source>
</evidence>
<comment type="similarity">
    <text evidence="7">Belongs to the CobU/CobP family.</text>
</comment>
<dbReference type="GO" id="GO:0008820">
    <property type="term" value="F:cobinamide phosphate guanylyltransferase activity"/>
    <property type="evidence" value="ECO:0007669"/>
    <property type="project" value="UniProtKB-EC"/>
</dbReference>
<keyword evidence="12 19" id="KW-0547">Nucleotide-binding</keyword>
<dbReference type="CDD" id="cd00544">
    <property type="entry name" value="CobU"/>
    <property type="match status" value="1"/>
</dbReference>
<dbReference type="InterPro" id="IPR003593">
    <property type="entry name" value="AAA+_ATPase"/>
</dbReference>
<dbReference type="GO" id="GO:0009236">
    <property type="term" value="P:cobalamin biosynthetic process"/>
    <property type="evidence" value="ECO:0007669"/>
    <property type="project" value="UniProtKB-KW"/>
</dbReference>
<dbReference type="SUPFAM" id="SSF52540">
    <property type="entry name" value="P-loop containing nucleoside triphosphate hydrolases"/>
    <property type="match status" value="1"/>
</dbReference>
<evidence type="ECO:0000256" key="15">
    <source>
        <dbReference type="ARBA" id="ARBA00023134"/>
    </source>
</evidence>
<evidence type="ECO:0000256" key="1">
    <source>
        <dbReference type="ARBA" id="ARBA00000312"/>
    </source>
</evidence>
<evidence type="ECO:0000256" key="10">
    <source>
        <dbReference type="ARBA" id="ARBA00022573"/>
    </source>
</evidence>
<dbReference type="GO" id="GO:0005524">
    <property type="term" value="F:ATP binding"/>
    <property type="evidence" value="ECO:0007669"/>
    <property type="project" value="UniProtKB-KW"/>
</dbReference>
<name>A0A926HWB3_9FIRM</name>
<proteinExistence type="inferred from homology"/>
<feature type="binding site" evidence="19">
    <location>
        <position position="88"/>
    </location>
    <ligand>
        <name>GTP</name>
        <dbReference type="ChEBI" id="CHEBI:37565"/>
    </ligand>
</feature>
<dbReference type="InterPro" id="IPR003203">
    <property type="entry name" value="CobU/CobP"/>
</dbReference>
<evidence type="ECO:0000256" key="14">
    <source>
        <dbReference type="ARBA" id="ARBA00022840"/>
    </source>
</evidence>
<feature type="binding site" evidence="19">
    <location>
        <begin position="11"/>
        <end position="18"/>
    </location>
    <ligand>
        <name>GTP</name>
        <dbReference type="ChEBI" id="CHEBI:37565"/>
    </ligand>
</feature>
<dbReference type="Gene3D" id="3.40.50.300">
    <property type="entry name" value="P-loop containing nucleotide triphosphate hydrolases"/>
    <property type="match status" value="1"/>
</dbReference>
<comment type="pathway">
    <text evidence="6">Cofactor biosynthesis; adenosylcobalamin biosynthesis; adenosylcobalamin from cob(II)yrinate a,c-diamide: step 5/7.</text>
</comment>
<dbReference type="SMART" id="SM00382">
    <property type="entry name" value="AAA"/>
    <property type="match status" value="1"/>
</dbReference>
<keyword evidence="10" id="KW-0169">Cobalamin biosynthesis</keyword>
<keyword evidence="21" id="KW-0548">Nucleotidyltransferase</keyword>
<comment type="catalytic activity">
    <reaction evidence="3">
        <text>adenosylcob(III)inamide + GTP = adenosylcob(III)inamide phosphate + GDP + H(+)</text>
        <dbReference type="Rhea" id="RHEA:15765"/>
        <dbReference type="ChEBI" id="CHEBI:2480"/>
        <dbReference type="ChEBI" id="CHEBI:15378"/>
        <dbReference type="ChEBI" id="CHEBI:37565"/>
        <dbReference type="ChEBI" id="CHEBI:58189"/>
        <dbReference type="ChEBI" id="CHEBI:58502"/>
        <dbReference type="EC" id="2.7.1.156"/>
    </reaction>
</comment>
<comment type="function">
    <text evidence="4">Catalyzes ATP-dependent phosphorylation of adenosylcobinamide and addition of GMP to adenosylcobinamide phosphate.</text>
</comment>
<dbReference type="EC" id="2.7.1.156" evidence="8"/>
<dbReference type="InterPro" id="IPR027417">
    <property type="entry name" value="P-loop_NTPase"/>
</dbReference>
<evidence type="ECO:0000256" key="8">
    <source>
        <dbReference type="ARBA" id="ARBA00012016"/>
    </source>
</evidence>
<evidence type="ECO:0000256" key="17">
    <source>
        <dbReference type="ARBA" id="ARBA00030571"/>
    </source>
</evidence>
<evidence type="ECO:0000256" key="13">
    <source>
        <dbReference type="ARBA" id="ARBA00022777"/>
    </source>
</evidence>
<dbReference type="PANTHER" id="PTHR34848:SF1">
    <property type="entry name" value="BIFUNCTIONAL ADENOSYLCOBALAMIN BIOSYNTHESIS PROTEIN COBU"/>
    <property type="match status" value="1"/>
</dbReference>
<evidence type="ECO:0000256" key="11">
    <source>
        <dbReference type="ARBA" id="ARBA00022679"/>
    </source>
</evidence>
<keyword evidence="11 21" id="KW-0808">Transferase</keyword>
<evidence type="ECO:0000259" key="20">
    <source>
        <dbReference type="SMART" id="SM00382"/>
    </source>
</evidence>
<comment type="caution">
    <text evidence="21">The sequence shown here is derived from an EMBL/GenBank/DDBJ whole genome shotgun (WGS) entry which is preliminary data.</text>
</comment>
<organism evidence="21 22">
    <name type="scientific">Bianquea renquensis</name>
    <dbReference type="NCBI Taxonomy" id="2763661"/>
    <lineage>
        <taxon>Bacteria</taxon>
        <taxon>Bacillati</taxon>
        <taxon>Bacillota</taxon>
        <taxon>Clostridia</taxon>
        <taxon>Eubacteriales</taxon>
        <taxon>Bianqueaceae</taxon>
        <taxon>Bianquea</taxon>
    </lineage>
</organism>
<evidence type="ECO:0000256" key="12">
    <source>
        <dbReference type="ARBA" id="ARBA00022741"/>
    </source>
</evidence>
<evidence type="ECO:0000313" key="22">
    <source>
        <dbReference type="Proteomes" id="UP000657006"/>
    </source>
</evidence>
<evidence type="ECO:0000256" key="4">
    <source>
        <dbReference type="ARBA" id="ARBA00003889"/>
    </source>
</evidence>
<feature type="binding site" evidence="19">
    <location>
        <begin position="38"/>
        <end position="40"/>
    </location>
    <ligand>
        <name>GTP</name>
        <dbReference type="ChEBI" id="CHEBI:37565"/>
    </ligand>
</feature>
<dbReference type="EMBL" id="JACRSQ010000003">
    <property type="protein sequence ID" value="MBC8542537.1"/>
    <property type="molecule type" value="Genomic_DNA"/>
</dbReference>
<comment type="catalytic activity">
    <reaction evidence="1">
        <text>adenosylcob(III)inamide + ATP = adenosylcob(III)inamide phosphate + ADP + H(+)</text>
        <dbReference type="Rhea" id="RHEA:15769"/>
        <dbReference type="ChEBI" id="CHEBI:2480"/>
        <dbReference type="ChEBI" id="CHEBI:15378"/>
        <dbReference type="ChEBI" id="CHEBI:30616"/>
        <dbReference type="ChEBI" id="CHEBI:58502"/>
        <dbReference type="ChEBI" id="CHEBI:456216"/>
        <dbReference type="EC" id="2.7.1.156"/>
    </reaction>
</comment>
<feature type="binding site" evidence="19">
    <location>
        <position position="66"/>
    </location>
    <ligand>
        <name>GTP</name>
        <dbReference type="ChEBI" id="CHEBI:37565"/>
    </ligand>
</feature>
<evidence type="ECO:0000256" key="2">
    <source>
        <dbReference type="ARBA" id="ARBA00000711"/>
    </source>
</evidence>
<dbReference type="PIRSF" id="PIRSF006135">
    <property type="entry name" value="CobU"/>
    <property type="match status" value="1"/>
</dbReference>
<dbReference type="Pfam" id="PF02283">
    <property type="entry name" value="CobU"/>
    <property type="match status" value="1"/>
</dbReference>
<evidence type="ECO:0000256" key="9">
    <source>
        <dbReference type="ARBA" id="ARBA00012523"/>
    </source>
</evidence>
<dbReference type="EC" id="2.7.7.62" evidence="9"/>
<dbReference type="PANTHER" id="PTHR34848">
    <property type="match status" value="1"/>
</dbReference>
<dbReference type="GO" id="GO:0005525">
    <property type="term" value="F:GTP binding"/>
    <property type="evidence" value="ECO:0007669"/>
    <property type="project" value="UniProtKB-KW"/>
</dbReference>
<evidence type="ECO:0000256" key="7">
    <source>
        <dbReference type="ARBA" id="ARBA00007490"/>
    </source>
</evidence>
<gene>
    <name evidence="21" type="primary">cobU</name>
    <name evidence="21" type="ORF">H8730_03115</name>
</gene>
<keyword evidence="13 21" id="KW-0418">Kinase</keyword>
<feature type="domain" description="AAA+ ATPase" evidence="20">
    <location>
        <begin position="3"/>
        <end position="171"/>
    </location>
</feature>
<accession>A0A926HWB3</accession>
<keyword evidence="14" id="KW-0067">ATP-binding</keyword>
<evidence type="ECO:0000313" key="21">
    <source>
        <dbReference type="EMBL" id="MBC8542537.1"/>
    </source>
</evidence>
<sequence>MVDVKKILVTGGARSGKSGFAQNLAYRMSPEGRVLYIATAKVFDWEMEQRVKKHQESRPATWDTYEGYQNLADVIRQKSKVYDVILLDCVTVMLTNLLFDHIGEQDPDTLQKAQTEELDQMAKEEARRLIQGIRAADCHVIAVTNELGMGVVPERLLGRIFRDMAGRTNQTLAEGMSNVVFMVSGLPLYVKGGDLR</sequence>
<keyword evidence="22" id="KW-1185">Reference proteome</keyword>
<keyword evidence="15 19" id="KW-0342">GTP-binding</keyword>
<dbReference type="Proteomes" id="UP000657006">
    <property type="component" value="Unassembled WGS sequence"/>
</dbReference>
<evidence type="ECO:0000256" key="6">
    <source>
        <dbReference type="ARBA" id="ARBA00005159"/>
    </source>
</evidence>
<comment type="pathway">
    <text evidence="5">Cofactor biosynthesis; adenosylcobalamin biosynthesis; adenosylcobalamin from cob(II)yrinate a,c-diamide: step 6/7.</text>
</comment>
<dbReference type="NCBIfam" id="NF004469">
    <property type="entry name" value="PRK05800.1"/>
    <property type="match status" value="1"/>
</dbReference>
<feature type="active site" description="GMP-histidine intermediate" evidence="18">
    <location>
        <position position="54"/>
    </location>
</feature>